<name>A0ABZ0I4J6_9GAMM</name>
<evidence type="ECO:0000313" key="2">
    <source>
        <dbReference type="EMBL" id="WOJ94121.1"/>
    </source>
</evidence>
<dbReference type="RefSeq" id="WP_407348760.1">
    <property type="nucleotide sequence ID" value="NZ_CP136864.1"/>
</dbReference>
<evidence type="ECO:0000313" key="3">
    <source>
        <dbReference type="Proteomes" id="UP001626537"/>
    </source>
</evidence>
<keyword evidence="1" id="KW-1133">Transmembrane helix</keyword>
<sequence length="170" mass="18607">MTINWEAVAAVVELLGLALIVVSLVYLAIQTRSINKQAQSEARYAFVDAAGQINMVIAQDLQAASVFRRGLASVDDLNEDERMQFFMFVGQYANLWSVMHQSYADDVLPDTQWAIVQNDIRSILGSPGGRAFWSTAGAAAYDQAFVDSVNAELAKTDAGYDMVKMTAQAE</sequence>
<keyword evidence="3" id="KW-1185">Reference proteome</keyword>
<feature type="transmembrane region" description="Helical" evidence="1">
    <location>
        <begin position="7"/>
        <end position="29"/>
    </location>
</feature>
<reference evidence="2 3" key="1">
    <citation type="submission" date="2023-10" db="EMBL/GenBank/DDBJ databases">
        <title>Two novel species belonging to the OM43/NOR5 clade.</title>
        <authorList>
            <person name="Park M."/>
        </authorList>
    </citation>
    <scope>NUCLEOTIDE SEQUENCE [LARGE SCALE GENOMIC DNA]</scope>
    <source>
        <strain evidence="2 3">IMCC43200</strain>
    </source>
</reference>
<proteinExistence type="predicted"/>
<protein>
    <submittedName>
        <fullName evidence="2">Uncharacterized protein</fullName>
    </submittedName>
</protein>
<gene>
    <name evidence="2" type="ORF">R0135_02875</name>
</gene>
<keyword evidence="1" id="KW-0812">Transmembrane</keyword>
<dbReference type="Proteomes" id="UP001626537">
    <property type="component" value="Chromosome"/>
</dbReference>
<keyword evidence="1" id="KW-0472">Membrane</keyword>
<organism evidence="2 3">
    <name type="scientific">Congregibacter variabilis</name>
    <dbReference type="NCBI Taxonomy" id="3081200"/>
    <lineage>
        <taxon>Bacteria</taxon>
        <taxon>Pseudomonadati</taxon>
        <taxon>Pseudomonadota</taxon>
        <taxon>Gammaproteobacteria</taxon>
        <taxon>Cellvibrionales</taxon>
        <taxon>Halieaceae</taxon>
        <taxon>Congregibacter</taxon>
    </lineage>
</organism>
<dbReference type="EMBL" id="CP136864">
    <property type="protein sequence ID" value="WOJ94121.1"/>
    <property type="molecule type" value="Genomic_DNA"/>
</dbReference>
<evidence type="ECO:0000256" key="1">
    <source>
        <dbReference type="SAM" id="Phobius"/>
    </source>
</evidence>
<accession>A0ABZ0I4J6</accession>